<dbReference type="AlphaFoldDB" id="A0A7C9LSK7"/>
<accession>A0A7C9LSK7</accession>
<name>A0A7C9LSK7_9FIRM</name>
<dbReference type="RefSeq" id="WP_154300305.1">
    <property type="nucleotide sequence ID" value="NZ_WKRD01000001.1"/>
</dbReference>
<comment type="caution">
    <text evidence="1">The sequence shown here is derived from an EMBL/GenBank/DDBJ whole genome shotgun (WGS) entry which is preliminary data.</text>
</comment>
<evidence type="ECO:0000313" key="1">
    <source>
        <dbReference type="EMBL" id="MSC56055.1"/>
    </source>
</evidence>
<dbReference type="EMBL" id="WKRD01000001">
    <property type="protein sequence ID" value="MSC56055.1"/>
    <property type="molecule type" value="Genomic_DNA"/>
</dbReference>
<evidence type="ECO:0000313" key="2">
    <source>
        <dbReference type="Proteomes" id="UP000481964"/>
    </source>
</evidence>
<gene>
    <name evidence="1" type="ORF">GKE48_01095</name>
</gene>
<dbReference type="Proteomes" id="UP000481964">
    <property type="component" value="Unassembled WGS sequence"/>
</dbReference>
<reference evidence="1 2" key="1">
    <citation type="journal article" date="2019" name="Nat. Med.">
        <title>A library of human gut bacterial isolates paired with longitudinal multiomics data enables mechanistic microbiome research.</title>
        <authorList>
            <person name="Poyet M."/>
            <person name="Groussin M."/>
            <person name="Gibbons S.M."/>
            <person name="Avila-Pacheco J."/>
            <person name="Jiang X."/>
            <person name="Kearney S.M."/>
            <person name="Perrotta A.R."/>
            <person name="Berdy B."/>
            <person name="Zhao S."/>
            <person name="Lieberman T.D."/>
            <person name="Swanson P.K."/>
            <person name="Smith M."/>
            <person name="Roesemann S."/>
            <person name="Alexander J.E."/>
            <person name="Rich S.A."/>
            <person name="Livny J."/>
            <person name="Vlamakis H."/>
            <person name="Clish C."/>
            <person name="Bullock K."/>
            <person name="Deik A."/>
            <person name="Scott J."/>
            <person name="Pierce K.A."/>
            <person name="Xavier R.J."/>
            <person name="Alm E.J."/>
        </authorList>
    </citation>
    <scope>NUCLEOTIDE SEQUENCE [LARGE SCALE GENOMIC DNA]</scope>
    <source>
        <strain evidence="1 2">BIOML-A1</strain>
    </source>
</reference>
<sequence length="112" mass="13123">MDERDIVLNSVLEELKNKKLITELEKDIISAIKVYIKKPFNRRDVELKILEIESKYNYLINFANLVQNPVKCSIDSLNDSELRNNLYSRIIKLLSITGKQNNNNFNLNIHCN</sequence>
<proteinExistence type="predicted"/>
<protein>
    <submittedName>
        <fullName evidence="1">Uncharacterized protein</fullName>
    </submittedName>
</protein>
<organism evidence="1 2">
    <name type="scientific">Lachnospira eligens</name>
    <dbReference type="NCBI Taxonomy" id="39485"/>
    <lineage>
        <taxon>Bacteria</taxon>
        <taxon>Bacillati</taxon>
        <taxon>Bacillota</taxon>
        <taxon>Clostridia</taxon>
        <taxon>Lachnospirales</taxon>
        <taxon>Lachnospiraceae</taxon>
        <taxon>Lachnospira</taxon>
    </lineage>
</organism>